<dbReference type="InterPro" id="IPR008979">
    <property type="entry name" value="Galactose-bd-like_sf"/>
</dbReference>
<dbReference type="Gene3D" id="2.60.120.260">
    <property type="entry name" value="Galactose-binding domain-like"/>
    <property type="match status" value="1"/>
</dbReference>
<evidence type="ECO:0000256" key="2">
    <source>
        <dbReference type="SAM" id="Phobius"/>
    </source>
</evidence>
<dbReference type="InterPro" id="IPR005084">
    <property type="entry name" value="CBM6"/>
</dbReference>
<keyword evidence="2" id="KW-0812">Transmembrane</keyword>
<feature type="transmembrane region" description="Helical" evidence="2">
    <location>
        <begin position="190"/>
        <end position="208"/>
    </location>
</feature>
<dbReference type="Proteomes" id="UP000541058">
    <property type="component" value="Unassembled WGS sequence"/>
</dbReference>
<dbReference type="Pfam" id="PF16990">
    <property type="entry name" value="CBM_35"/>
    <property type="match status" value="1"/>
</dbReference>
<feature type="compositionally biased region" description="Acidic residues" evidence="1">
    <location>
        <begin position="143"/>
        <end position="181"/>
    </location>
</feature>
<feature type="chain" id="PRO_5031557514" description="CBM6 domain-containing protein" evidence="3">
    <location>
        <begin position="24"/>
        <end position="214"/>
    </location>
</feature>
<sequence length="214" mass="23773">MKKLFAFMLMFTLLLVNPIQSLAETIYYAEDATLVGDGVEIGDGDMISGFDDPDTQWIEFNVTVPSSDTYTIELSYATPMENASLLINDHVIETPPAGDWGVDPGTVEFPLDLEDGDNTIVIKRESDYAQIHYLKVLSSDSAEASDNDDEVDANDTEEVDNTEDINEEVDVEDEADTEIANDSESNNSNFILYTILAIIAVIIIIFSINRKKRK</sequence>
<evidence type="ECO:0000313" key="6">
    <source>
        <dbReference type="Proteomes" id="UP000541058"/>
    </source>
</evidence>
<keyword evidence="2" id="KW-0472">Membrane</keyword>
<evidence type="ECO:0000256" key="3">
    <source>
        <dbReference type="SAM" id="SignalP"/>
    </source>
</evidence>
<feature type="region of interest" description="Disordered" evidence="1">
    <location>
        <begin position="142"/>
        <end position="182"/>
    </location>
</feature>
<evidence type="ECO:0000259" key="4">
    <source>
        <dbReference type="Pfam" id="PF16990"/>
    </source>
</evidence>
<dbReference type="AlphaFoldDB" id="A0A7X8H138"/>
<feature type="signal peptide" evidence="3">
    <location>
        <begin position="1"/>
        <end position="23"/>
    </location>
</feature>
<dbReference type="EMBL" id="JAAYSM010000413">
    <property type="protein sequence ID" value="NLJ19499.1"/>
    <property type="molecule type" value="Genomic_DNA"/>
</dbReference>
<proteinExistence type="predicted"/>
<dbReference type="RefSeq" id="WP_276650093.1">
    <property type="nucleotide sequence ID" value="NZ_JAAYSM010000413.1"/>
</dbReference>
<dbReference type="GO" id="GO:0030246">
    <property type="term" value="F:carbohydrate binding"/>
    <property type="evidence" value="ECO:0007669"/>
    <property type="project" value="InterPro"/>
</dbReference>
<organism evidence="5 6">
    <name type="scientific">Globicatella sulfidifaciens</name>
    <dbReference type="NCBI Taxonomy" id="136093"/>
    <lineage>
        <taxon>Bacteria</taxon>
        <taxon>Bacillati</taxon>
        <taxon>Bacillota</taxon>
        <taxon>Bacilli</taxon>
        <taxon>Lactobacillales</taxon>
        <taxon>Aerococcaceae</taxon>
        <taxon>Globicatella</taxon>
    </lineage>
</organism>
<feature type="domain" description="CBM6" evidence="4">
    <location>
        <begin position="26"/>
        <end position="136"/>
    </location>
</feature>
<keyword evidence="3" id="KW-0732">Signal</keyword>
<accession>A0A7X8H138</accession>
<reference evidence="5 6" key="1">
    <citation type="journal article" date="2020" name="Biotechnol. Biofuels">
        <title>New insights from the biogas microbiome by comprehensive genome-resolved metagenomics of nearly 1600 species originating from multiple anaerobic digesters.</title>
        <authorList>
            <person name="Campanaro S."/>
            <person name="Treu L."/>
            <person name="Rodriguez-R L.M."/>
            <person name="Kovalovszki A."/>
            <person name="Ziels R.M."/>
            <person name="Maus I."/>
            <person name="Zhu X."/>
            <person name="Kougias P.G."/>
            <person name="Basile A."/>
            <person name="Luo G."/>
            <person name="Schluter A."/>
            <person name="Konstantinidis K.T."/>
            <person name="Angelidaki I."/>
        </authorList>
    </citation>
    <scope>NUCLEOTIDE SEQUENCE [LARGE SCALE GENOMIC DNA]</scope>
    <source>
        <strain evidence="5">AS23ysBPME_34</strain>
    </source>
</reference>
<evidence type="ECO:0000313" key="5">
    <source>
        <dbReference type="EMBL" id="NLJ19499.1"/>
    </source>
</evidence>
<protein>
    <recommendedName>
        <fullName evidence="4">CBM6 domain-containing protein</fullName>
    </recommendedName>
</protein>
<keyword evidence="2" id="KW-1133">Transmembrane helix</keyword>
<gene>
    <name evidence="5" type="ORF">GX355_11645</name>
</gene>
<name>A0A7X8H138_9LACT</name>
<dbReference type="SUPFAM" id="SSF49785">
    <property type="entry name" value="Galactose-binding domain-like"/>
    <property type="match status" value="1"/>
</dbReference>
<evidence type="ECO:0000256" key="1">
    <source>
        <dbReference type="SAM" id="MobiDB-lite"/>
    </source>
</evidence>
<comment type="caution">
    <text evidence="5">The sequence shown here is derived from an EMBL/GenBank/DDBJ whole genome shotgun (WGS) entry which is preliminary data.</text>
</comment>